<dbReference type="InterPro" id="IPR044662">
    <property type="entry name" value="HS1/DABB1-like"/>
</dbReference>
<organism evidence="4 5">
    <name type="scientific">Sediminicola luteus</name>
    <dbReference type="NCBI Taxonomy" id="319238"/>
    <lineage>
        <taxon>Bacteria</taxon>
        <taxon>Pseudomonadati</taxon>
        <taxon>Bacteroidota</taxon>
        <taxon>Flavobacteriia</taxon>
        <taxon>Flavobacteriales</taxon>
        <taxon>Flavobacteriaceae</taxon>
        <taxon>Sediminicola</taxon>
    </lineage>
</organism>
<dbReference type="RefSeq" id="WP_097440408.1">
    <property type="nucleotide sequence ID" value="NZ_KZ300476.1"/>
</dbReference>
<comment type="subunit">
    <text evidence="1">Homodimer.</text>
</comment>
<evidence type="ECO:0000256" key="1">
    <source>
        <dbReference type="ARBA" id="ARBA00011738"/>
    </source>
</evidence>
<dbReference type="SUPFAM" id="SSF54909">
    <property type="entry name" value="Dimeric alpha+beta barrel"/>
    <property type="match status" value="1"/>
</dbReference>
<dbReference type="PANTHER" id="PTHR33178:SF10">
    <property type="entry name" value="STRESS-RESPONSE A_B BARREL DOMAIN-CONTAINING PROTEIN"/>
    <property type="match status" value="1"/>
</dbReference>
<reference evidence="4 5" key="1">
    <citation type="submission" date="2017-04" db="EMBL/GenBank/DDBJ databases">
        <title>A new member of the family Flavobacteriaceae isolated from ascidians.</title>
        <authorList>
            <person name="Chen L."/>
        </authorList>
    </citation>
    <scope>NUCLEOTIDE SEQUENCE [LARGE SCALE GENOMIC DNA]</scope>
    <source>
        <strain evidence="4 5">HQA918</strain>
    </source>
</reference>
<evidence type="ECO:0000313" key="5">
    <source>
        <dbReference type="Proteomes" id="UP000219559"/>
    </source>
</evidence>
<gene>
    <name evidence="4" type="ORF">B7P33_08250</name>
</gene>
<feature type="chain" id="PRO_5012291428" evidence="2">
    <location>
        <begin position="19"/>
        <end position="125"/>
    </location>
</feature>
<dbReference type="Gene3D" id="3.30.70.100">
    <property type="match status" value="1"/>
</dbReference>
<dbReference type="OrthoDB" id="9816070at2"/>
<proteinExistence type="predicted"/>
<dbReference type="Pfam" id="PF07876">
    <property type="entry name" value="Dabb"/>
    <property type="match status" value="1"/>
</dbReference>
<evidence type="ECO:0000256" key="2">
    <source>
        <dbReference type="SAM" id="SignalP"/>
    </source>
</evidence>
<dbReference type="InterPro" id="IPR011008">
    <property type="entry name" value="Dimeric_a/b-barrel"/>
</dbReference>
<sequence>MRTLLTLVALFSFTLSFAQDGKSPAKKLRHVVLFKFKEDTSRSAITMIEKEFVALGKQLKEVKEFEWGLNNSPEGLNKGFTHGFLVTFASEEDRDTYLPHPKHQAFVAKLKPYLEDALVFDYWAF</sequence>
<protein>
    <submittedName>
        <fullName evidence="4">Stress responsive protein</fullName>
    </submittedName>
</protein>
<feature type="signal peptide" evidence="2">
    <location>
        <begin position="1"/>
        <end position="18"/>
    </location>
</feature>
<name>A0A2A4G8I5_9FLAO</name>
<dbReference type="SMART" id="SM00886">
    <property type="entry name" value="Dabb"/>
    <property type="match status" value="1"/>
</dbReference>
<evidence type="ECO:0000313" key="4">
    <source>
        <dbReference type="EMBL" id="PCE64284.1"/>
    </source>
</evidence>
<keyword evidence="2" id="KW-0732">Signal</keyword>
<accession>A0A2A4G8I5</accession>
<keyword evidence="5" id="KW-1185">Reference proteome</keyword>
<comment type="caution">
    <text evidence="4">The sequence shown here is derived from an EMBL/GenBank/DDBJ whole genome shotgun (WGS) entry which is preliminary data.</text>
</comment>
<dbReference type="InterPro" id="IPR013097">
    <property type="entry name" value="Dabb"/>
</dbReference>
<evidence type="ECO:0000259" key="3">
    <source>
        <dbReference type="PROSITE" id="PS51502"/>
    </source>
</evidence>
<dbReference type="PANTHER" id="PTHR33178">
    <property type="match status" value="1"/>
</dbReference>
<feature type="domain" description="Stress-response A/B barrel" evidence="3">
    <location>
        <begin position="28"/>
        <end position="122"/>
    </location>
</feature>
<dbReference type="EMBL" id="NBWU01000003">
    <property type="protein sequence ID" value="PCE64284.1"/>
    <property type="molecule type" value="Genomic_DNA"/>
</dbReference>
<dbReference type="AlphaFoldDB" id="A0A2A4G8I5"/>
<dbReference type="Proteomes" id="UP000219559">
    <property type="component" value="Unassembled WGS sequence"/>
</dbReference>
<dbReference type="PROSITE" id="PS51502">
    <property type="entry name" value="S_R_A_B_BARREL"/>
    <property type="match status" value="1"/>
</dbReference>